<reference evidence="2 3" key="1">
    <citation type="submission" date="2017-03" db="EMBL/GenBank/DDBJ databases">
        <title>Genomes of endolithic fungi from Antarctica.</title>
        <authorList>
            <person name="Coleine C."/>
            <person name="Masonjones S."/>
            <person name="Stajich J.E."/>
        </authorList>
    </citation>
    <scope>NUCLEOTIDE SEQUENCE [LARGE SCALE GENOMIC DNA]</scope>
    <source>
        <strain evidence="2 3">CCFEE 6315</strain>
    </source>
</reference>
<evidence type="ECO:0000313" key="2">
    <source>
        <dbReference type="EMBL" id="TKA28437.1"/>
    </source>
</evidence>
<feature type="region of interest" description="Disordered" evidence="1">
    <location>
        <begin position="1"/>
        <end position="49"/>
    </location>
</feature>
<proteinExistence type="predicted"/>
<gene>
    <name evidence="2" type="ORF">B0A50_03904</name>
</gene>
<evidence type="ECO:0000256" key="1">
    <source>
        <dbReference type="SAM" id="MobiDB-lite"/>
    </source>
</evidence>
<feature type="compositionally biased region" description="Low complexity" evidence="1">
    <location>
        <begin position="34"/>
        <end position="46"/>
    </location>
</feature>
<comment type="caution">
    <text evidence="2">The sequence shown here is derived from an EMBL/GenBank/DDBJ whole genome shotgun (WGS) entry which is preliminary data.</text>
</comment>
<sequence>MPGDNPTLQAAEEATGQAPLNAQPSSPQPPQHGPVVSDPTVDTVPPALQNLHAPFQGFVLGLDSADTRTKNSNTIPKTQSSEYPTDSEFENLVKAGLKPEGPVRAETIRPQDVKWPADYREIIKSVETVGEPNNLQVYKVVQGVGKAELFAVSLDLVNERLVGVRFPEQ</sequence>
<dbReference type="Proteomes" id="UP000308549">
    <property type="component" value="Unassembled WGS sequence"/>
</dbReference>
<dbReference type="InterPro" id="IPR056539">
    <property type="entry name" value="NuiA-like"/>
</dbReference>
<accession>A0A4U0U0Y1</accession>
<keyword evidence="3" id="KW-1185">Reference proteome</keyword>
<name>A0A4U0U0Y1_9PEZI</name>
<dbReference type="Pfam" id="PF23151">
    <property type="entry name" value="NuiA_2"/>
    <property type="match status" value="1"/>
</dbReference>
<organism evidence="2 3">
    <name type="scientific">Salinomyces thailandicus</name>
    <dbReference type="NCBI Taxonomy" id="706561"/>
    <lineage>
        <taxon>Eukaryota</taxon>
        <taxon>Fungi</taxon>
        <taxon>Dikarya</taxon>
        <taxon>Ascomycota</taxon>
        <taxon>Pezizomycotina</taxon>
        <taxon>Dothideomycetes</taxon>
        <taxon>Dothideomycetidae</taxon>
        <taxon>Mycosphaerellales</taxon>
        <taxon>Teratosphaeriaceae</taxon>
        <taxon>Salinomyces</taxon>
    </lineage>
</organism>
<dbReference type="AlphaFoldDB" id="A0A4U0U0Y1"/>
<protein>
    <submittedName>
        <fullName evidence="2">Uncharacterized protein</fullName>
    </submittedName>
</protein>
<evidence type="ECO:0000313" key="3">
    <source>
        <dbReference type="Proteomes" id="UP000308549"/>
    </source>
</evidence>
<feature type="region of interest" description="Disordered" evidence="1">
    <location>
        <begin position="66"/>
        <end position="86"/>
    </location>
</feature>
<dbReference type="EMBL" id="NAJL01000018">
    <property type="protein sequence ID" value="TKA28437.1"/>
    <property type="molecule type" value="Genomic_DNA"/>
</dbReference>
<dbReference type="OrthoDB" id="5366485at2759"/>
<feature type="compositionally biased region" description="Polar residues" evidence="1">
    <location>
        <begin position="70"/>
        <end position="84"/>
    </location>
</feature>